<dbReference type="PRINTS" id="PR00144">
    <property type="entry name" value="DALDHYDRTASE"/>
</dbReference>
<evidence type="ECO:0000256" key="10">
    <source>
        <dbReference type="PIRSR" id="PIRSR001415-1"/>
    </source>
</evidence>
<evidence type="ECO:0000313" key="16">
    <source>
        <dbReference type="Proteomes" id="UP000000343"/>
    </source>
</evidence>
<evidence type="ECO:0000256" key="7">
    <source>
        <dbReference type="ARBA" id="ARBA00023244"/>
    </source>
</evidence>
<keyword evidence="5" id="KW-0350">Heme biosynthesis</keyword>
<evidence type="ECO:0000256" key="1">
    <source>
        <dbReference type="ARBA" id="ARBA00004694"/>
    </source>
</evidence>
<dbReference type="UniPathway" id="UPA00251">
    <property type="reaction ID" value="UER00318"/>
</dbReference>
<dbReference type="Gene3D" id="3.20.20.70">
    <property type="entry name" value="Aldolase class I"/>
    <property type="match status" value="1"/>
</dbReference>
<dbReference type="RefSeq" id="WP_013578437.1">
    <property type="nucleotide sequence ID" value="NC_015064.1"/>
</dbReference>
<keyword evidence="12" id="KW-0479">Metal-binding</keyword>
<evidence type="ECO:0000256" key="9">
    <source>
        <dbReference type="ARBA" id="ARBA00047651"/>
    </source>
</evidence>
<feature type="active site" description="Schiff-base intermediate with substrate" evidence="10">
    <location>
        <position position="201"/>
    </location>
</feature>
<feature type="binding site" evidence="11">
    <location>
        <position position="319"/>
    </location>
    <ligand>
        <name>5-aminolevulinate</name>
        <dbReference type="ChEBI" id="CHEBI:356416"/>
        <label>2</label>
    </ligand>
</feature>
<dbReference type="SUPFAM" id="SSF51569">
    <property type="entry name" value="Aldolase"/>
    <property type="match status" value="1"/>
</dbReference>
<dbReference type="PANTHER" id="PTHR11458">
    <property type="entry name" value="DELTA-AMINOLEVULINIC ACID DEHYDRATASE"/>
    <property type="match status" value="1"/>
</dbReference>
<dbReference type="SMART" id="SM01004">
    <property type="entry name" value="ALAD"/>
    <property type="match status" value="1"/>
</dbReference>
<feature type="binding site" evidence="12">
    <location>
        <position position="132"/>
    </location>
    <ligand>
        <name>Zn(2+)</name>
        <dbReference type="ChEBI" id="CHEBI:29105"/>
        <note>catalytic</note>
    </ligand>
</feature>
<feature type="binding site" evidence="12">
    <location>
        <position position="124"/>
    </location>
    <ligand>
        <name>Zn(2+)</name>
        <dbReference type="ChEBI" id="CHEBI:29105"/>
        <note>catalytic</note>
    </ligand>
</feature>
<comment type="similarity">
    <text evidence="2 14">Belongs to the ALAD family.</text>
</comment>
<keyword evidence="16" id="KW-1185">Reference proteome</keyword>
<keyword evidence="6 15" id="KW-0456">Lyase</keyword>
<feature type="binding site" evidence="13">
    <location>
        <position position="239"/>
    </location>
    <ligand>
        <name>Mg(2+)</name>
        <dbReference type="ChEBI" id="CHEBI:18420"/>
    </ligand>
</feature>
<organism evidence="16">
    <name type="scientific">Granulicella tundricola (strain ATCC BAA-1859 / DSM 23138 / MP5ACTX9)</name>
    <dbReference type="NCBI Taxonomy" id="1198114"/>
    <lineage>
        <taxon>Bacteria</taxon>
        <taxon>Pseudomonadati</taxon>
        <taxon>Acidobacteriota</taxon>
        <taxon>Terriglobia</taxon>
        <taxon>Terriglobales</taxon>
        <taxon>Acidobacteriaceae</taxon>
        <taxon>Granulicella</taxon>
    </lineage>
</organism>
<gene>
    <name evidence="15" type="ordered locus">AciX9_0017</name>
</gene>
<dbReference type="AlphaFoldDB" id="E8X448"/>
<feature type="binding site" evidence="11">
    <location>
        <position position="223"/>
    </location>
    <ligand>
        <name>5-aminolevulinate</name>
        <dbReference type="ChEBI" id="CHEBI:356416"/>
        <label>1</label>
    </ligand>
</feature>
<evidence type="ECO:0000256" key="6">
    <source>
        <dbReference type="ARBA" id="ARBA00023239"/>
    </source>
</evidence>
<dbReference type="eggNOG" id="COG0113">
    <property type="taxonomic scope" value="Bacteria"/>
</dbReference>
<dbReference type="NCBIfam" id="NF006762">
    <property type="entry name" value="PRK09283.1"/>
    <property type="match status" value="1"/>
</dbReference>
<dbReference type="STRING" id="1198114.AciX9_0017"/>
<reference evidence="16" key="1">
    <citation type="submission" date="2011-01" db="EMBL/GenBank/DDBJ databases">
        <title>Complete sequence of chromosome of Acidobacterium sp. MP5ACTX9.</title>
        <authorList>
            <consortium name="US DOE Joint Genome Institute"/>
            <person name="Lucas S."/>
            <person name="Copeland A."/>
            <person name="Lapidus A."/>
            <person name="Cheng J.-F."/>
            <person name="Goodwin L."/>
            <person name="Pitluck S."/>
            <person name="Teshima H."/>
            <person name="Detter J.C."/>
            <person name="Han C."/>
            <person name="Tapia R."/>
            <person name="Land M."/>
            <person name="Hauser L."/>
            <person name="Kyrpides N."/>
            <person name="Ivanova N."/>
            <person name="Ovchinnikova G."/>
            <person name="Pagani I."/>
            <person name="Rawat S.R."/>
            <person name="Mannisto M."/>
            <person name="Haggblom M.M."/>
            <person name="Woyke T."/>
        </authorList>
    </citation>
    <scope>NUCLEOTIDE SEQUENCE [LARGE SCALE GENOMIC DNA]</scope>
    <source>
        <strain evidence="16">MP5ACTX9</strain>
    </source>
</reference>
<dbReference type="CDD" id="cd00384">
    <property type="entry name" value="ALAD_PBGS"/>
    <property type="match status" value="1"/>
</dbReference>
<dbReference type="KEGG" id="acm:AciX9_0017"/>
<feature type="binding site" evidence="11">
    <location>
        <position position="211"/>
    </location>
    <ligand>
        <name>5-aminolevulinate</name>
        <dbReference type="ChEBI" id="CHEBI:356416"/>
        <label>1</label>
    </ligand>
</feature>
<accession>E8X448</accession>
<feature type="binding site" evidence="11">
    <location>
        <position position="280"/>
    </location>
    <ligand>
        <name>5-aminolevulinate</name>
        <dbReference type="ChEBI" id="CHEBI:356416"/>
        <label>2</label>
    </ligand>
</feature>
<dbReference type="GO" id="GO:0005829">
    <property type="term" value="C:cytosol"/>
    <property type="evidence" value="ECO:0007669"/>
    <property type="project" value="TreeGrafter"/>
</dbReference>
<dbReference type="Pfam" id="PF00490">
    <property type="entry name" value="ALAD"/>
    <property type="match status" value="1"/>
</dbReference>
<evidence type="ECO:0000256" key="5">
    <source>
        <dbReference type="ARBA" id="ARBA00023133"/>
    </source>
</evidence>
<dbReference type="GO" id="GO:0006782">
    <property type="term" value="P:protoporphyrinogen IX biosynthetic process"/>
    <property type="evidence" value="ECO:0007669"/>
    <property type="project" value="UniProtKB-UniPathway"/>
</dbReference>
<evidence type="ECO:0000256" key="12">
    <source>
        <dbReference type="PIRSR" id="PIRSR001415-3"/>
    </source>
</evidence>
<dbReference type="Proteomes" id="UP000000343">
    <property type="component" value="Chromosome"/>
</dbReference>
<keyword evidence="7" id="KW-0627">Porphyrin biosynthesis</keyword>
<keyword evidence="12" id="KW-0862">Zinc</keyword>
<dbReference type="HOGENOM" id="CLU_035731_0_0_0"/>
<evidence type="ECO:0000313" key="15">
    <source>
        <dbReference type="EMBL" id="ADW67108.1"/>
    </source>
</evidence>
<dbReference type="InterPro" id="IPR001731">
    <property type="entry name" value="ALAD"/>
</dbReference>
<feature type="active site" description="Schiff-base intermediate with substrate" evidence="10">
    <location>
        <position position="254"/>
    </location>
</feature>
<feature type="binding site" evidence="12">
    <location>
        <position position="122"/>
    </location>
    <ligand>
        <name>Zn(2+)</name>
        <dbReference type="ChEBI" id="CHEBI:29105"/>
        <note>catalytic</note>
    </ligand>
</feature>
<name>E8X448_GRATM</name>
<dbReference type="InterPro" id="IPR013785">
    <property type="entry name" value="Aldolase_TIM"/>
</dbReference>
<proteinExistence type="inferred from homology"/>
<comment type="pathway">
    <text evidence="1">Porphyrin-containing compound metabolism; protoporphyrin-IX biosynthesis; coproporphyrinogen-III from 5-aminolevulinate: step 1/4.</text>
</comment>
<evidence type="ECO:0000256" key="3">
    <source>
        <dbReference type="ARBA" id="ARBA00012053"/>
    </source>
</evidence>
<dbReference type="OrthoDB" id="9805001at2"/>
<evidence type="ECO:0000256" key="13">
    <source>
        <dbReference type="PIRSR" id="PIRSR001415-5"/>
    </source>
</evidence>
<dbReference type="PIRSF" id="PIRSF001415">
    <property type="entry name" value="Porphbilin_synth"/>
    <property type="match status" value="1"/>
</dbReference>
<evidence type="ECO:0000256" key="11">
    <source>
        <dbReference type="PIRSR" id="PIRSR001415-2"/>
    </source>
</evidence>
<dbReference type="GO" id="GO:0004655">
    <property type="term" value="F:porphobilinogen synthase activity"/>
    <property type="evidence" value="ECO:0007669"/>
    <property type="project" value="UniProtKB-EC"/>
</dbReference>
<keyword evidence="13" id="KW-0460">Magnesium</keyword>
<dbReference type="GO" id="GO:0008270">
    <property type="term" value="F:zinc ion binding"/>
    <property type="evidence" value="ECO:0007669"/>
    <property type="project" value="TreeGrafter"/>
</dbReference>
<dbReference type="EC" id="4.2.1.24" evidence="3"/>
<sequence length="329" mass="36143">MTGHVTRMRRMRRTEALRSLVRETHLRPESLIYPLFIVPGEGVRKPISSMPGVFNVSVDEALKDAAECVELGLGGLLLFGLPPEKDEQGSGAWDEQGIMQTALRAIKRESGLKSLVTIADVCLCEYTSHGHCGIVARDGEEYAVENDSSVRLIAKTAASLAEAGADIVAPSDMMDGRVEAIRAALDEGGHQQTPIMSYAAKFASAFYGPFREAADSAPQFGDRKTYQMDGANRREAMREIEQDLLEGADMILMKPAMPYLDVLKEARDRYEVPIGAYQVSGEYSMLVAAFERGWLERERAIIESLLSLRRAGADFIVTYFAKEAGRALG</sequence>
<dbReference type="EMBL" id="CP002480">
    <property type="protein sequence ID" value="ADW67108.1"/>
    <property type="molecule type" value="Genomic_DNA"/>
</dbReference>
<evidence type="ECO:0000256" key="8">
    <source>
        <dbReference type="ARBA" id="ARBA00032837"/>
    </source>
</evidence>
<dbReference type="FunFam" id="3.20.20.70:FF:000019">
    <property type="entry name" value="Delta-aminolevulinic acid dehydratase"/>
    <property type="match status" value="1"/>
</dbReference>
<dbReference type="PaxDb" id="1198114-AciX9_0017"/>
<dbReference type="PANTHER" id="PTHR11458:SF0">
    <property type="entry name" value="DELTA-AMINOLEVULINIC ACID DEHYDRATASE"/>
    <property type="match status" value="1"/>
</dbReference>
<protein>
    <recommendedName>
        <fullName evidence="4">Delta-aminolevulinic acid dehydratase</fullName>
        <ecNumber evidence="3">4.2.1.24</ecNumber>
    </recommendedName>
    <alternativeName>
        <fullName evidence="8">Porphobilinogen synthase</fullName>
    </alternativeName>
</protein>
<evidence type="ECO:0000256" key="2">
    <source>
        <dbReference type="ARBA" id="ARBA00008055"/>
    </source>
</evidence>
<comment type="catalytic activity">
    <reaction evidence="9">
        <text>2 5-aminolevulinate = porphobilinogen + 2 H2O + H(+)</text>
        <dbReference type="Rhea" id="RHEA:24064"/>
        <dbReference type="ChEBI" id="CHEBI:15377"/>
        <dbReference type="ChEBI" id="CHEBI:15378"/>
        <dbReference type="ChEBI" id="CHEBI:58126"/>
        <dbReference type="ChEBI" id="CHEBI:356416"/>
        <dbReference type="EC" id="4.2.1.24"/>
    </reaction>
</comment>
<evidence type="ECO:0000256" key="4">
    <source>
        <dbReference type="ARBA" id="ARBA00020771"/>
    </source>
</evidence>
<evidence type="ECO:0000256" key="14">
    <source>
        <dbReference type="RuleBase" id="RU004161"/>
    </source>
</evidence>